<dbReference type="InterPro" id="IPR011060">
    <property type="entry name" value="RibuloseP-bd_barrel"/>
</dbReference>
<dbReference type="AlphaFoldDB" id="A0A4R5K9W2"/>
<dbReference type="Pfam" id="PF00215">
    <property type="entry name" value="OMPdecase"/>
    <property type="match status" value="1"/>
</dbReference>
<proteinExistence type="inferred from homology"/>
<dbReference type="PANTHER" id="PTHR35039:SF3">
    <property type="entry name" value="3-KETO-L-GULONATE-6-PHOSPHATE DECARBOXYLASE SGBH-RELATED"/>
    <property type="match status" value="1"/>
</dbReference>
<evidence type="ECO:0000256" key="7">
    <source>
        <dbReference type="ARBA" id="ARBA00023277"/>
    </source>
</evidence>
<dbReference type="PANTHER" id="PTHR35039">
    <property type="entry name" value="3-KETO-L-GULONATE-6-PHOSPHATE DECARBOXYLASE SGBH-RELATED"/>
    <property type="match status" value="1"/>
</dbReference>
<dbReference type="SMART" id="SM00934">
    <property type="entry name" value="OMPdecase"/>
    <property type="match status" value="1"/>
</dbReference>
<evidence type="ECO:0000256" key="4">
    <source>
        <dbReference type="ARBA" id="ARBA00012890"/>
    </source>
</evidence>
<dbReference type="FunFam" id="3.20.20.70:FF:000022">
    <property type="entry name" value="3-keto-L-gulonate-6-phosphate decarboxylase UlaD"/>
    <property type="match status" value="1"/>
</dbReference>
<dbReference type="GO" id="GO:0004590">
    <property type="term" value="F:orotidine-5'-phosphate decarboxylase activity"/>
    <property type="evidence" value="ECO:0007669"/>
    <property type="project" value="InterPro"/>
</dbReference>
<dbReference type="GO" id="GO:0043801">
    <property type="term" value="F:hexulose-6-phosphate synthase activity"/>
    <property type="evidence" value="ECO:0007669"/>
    <property type="project" value="UniProtKB-EC"/>
</dbReference>
<dbReference type="OrthoDB" id="43475at2"/>
<gene>
    <name evidence="9" type="primary">hxlA</name>
    <name evidence="9" type="ORF">E1757_34480</name>
</gene>
<comment type="pathway">
    <text evidence="2">One-carbon metabolism; formaldehyde assimilation via RuMP pathway; D-fructose 6-phosphate from D-ribulose 5-phosphate and formaldehyde: step 1/2.</text>
</comment>
<protein>
    <recommendedName>
        <fullName evidence="4">3-hexulose-6-phosphate synthase</fullName>
        <ecNumber evidence="4">4.1.2.43</ecNumber>
    </recommendedName>
</protein>
<feature type="domain" description="Orotidine 5'-phosphate decarboxylase" evidence="8">
    <location>
        <begin position="2"/>
        <end position="203"/>
    </location>
</feature>
<dbReference type="Gene3D" id="3.20.20.70">
    <property type="entry name" value="Aldolase class I"/>
    <property type="match status" value="1"/>
</dbReference>
<dbReference type="InterPro" id="IPR001754">
    <property type="entry name" value="OMPdeCOase_dom"/>
</dbReference>
<dbReference type="InterPro" id="IPR041710">
    <property type="entry name" value="HPS/KGPDC"/>
</dbReference>
<evidence type="ECO:0000256" key="2">
    <source>
        <dbReference type="ARBA" id="ARBA00005014"/>
    </source>
</evidence>
<comment type="caution">
    <text evidence="9">The sequence shown here is derived from an EMBL/GenBank/DDBJ whole genome shotgun (WGS) entry which is preliminary data.</text>
</comment>
<evidence type="ECO:0000313" key="9">
    <source>
        <dbReference type="EMBL" id="TDF89714.1"/>
    </source>
</evidence>
<accession>A0A4R5K9W2</accession>
<dbReference type="Proteomes" id="UP000295636">
    <property type="component" value="Unassembled WGS sequence"/>
</dbReference>
<dbReference type="InterPro" id="IPR017553">
    <property type="entry name" value="3-hexulose-6-phosphate_synth"/>
</dbReference>
<dbReference type="SUPFAM" id="SSF51366">
    <property type="entry name" value="Ribulose-phoshate binding barrel"/>
    <property type="match status" value="1"/>
</dbReference>
<evidence type="ECO:0000256" key="3">
    <source>
        <dbReference type="ARBA" id="ARBA00006350"/>
    </source>
</evidence>
<keyword evidence="6 9" id="KW-0456">Lyase</keyword>
<keyword evidence="10" id="KW-1185">Reference proteome</keyword>
<dbReference type="EMBL" id="SMRT01000036">
    <property type="protein sequence ID" value="TDF89714.1"/>
    <property type="molecule type" value="Genomic_DNA"/>
</dbReference>
<dbReference type="GO" id="GO:0033982">
    <property type="term" value="F:3-dehydro-L-gulonate-6-phosphate decarboxylase activity"/>
    <property type="evidence" value="ECO:0007669"/>
    <property type="project" value="TreeGrafter"/>
</dbReference>
<dbReference type="CDD" id="cd04726">
    <property type="entry name" value="KGPDC_HPS"/>
    <property type="match status" value="1"/>
</dbReference>
<sequence>MKLQLALDLVNIPEAKKLIEEVEAHIDIVEIGTPVVINEGLRAVKEIKEAFPDLKVLADLKVMDAAGYEVMKASEAGADIVTILGVAEDMTIKGAVEEAKKQQTEILVDMIGVKDIEGRAKELDAFGVDYICVHTGYDLQAVGKNSFEDLMTIKRVVKNAKIAVAGGIKLGTLPEVINAQPDLVIVGGGITGSENKQAAAAEMQRLIRQGSSNHEYERV</sequence>
<comment type="catalytic activity">
    <reaction evidence="1">
        <text>D-ribulose 5-phosphate + formaldehyde = D-arabino-hex-3-ulose 6-phosphate</text>
        <dbReference type="Rhea" id="RHEA:25201"/>
        <dbReference type="ChEBI" id="CHEBI:16842"/>
        <dbReference type="ChEBI" id="CHEBI:58121"/>
        <dbReference type="ChEBI" id="CHEBI:58542"/>
        <dbReference type="EC" id="4.1.2.43"/>
    </reaction>
</comment>
<keyword evidence="5" id="KW-0554">One-carbon metabolism</keyword>
<dbReference type="GO" id="GO:0019854">
    <property type="term" value="P:L-ascorbic acid catabolic process"/>
    <property type="evidence" value="ECO:0007669"/>
    <property type="project" value="TreeGrafter"/>
</dbReference>
<evidence type="ECO:0000313" key="10">
    <source>
        <dbReference type="Proteomes" id="UP000295636"/>
    </source>
</evidence>
<dbReference type="GO" id="GO:0006730">
    <property type="term" value="P:one-carbon metabolic process"/>
    <property type="evidence" value="ECO:0007669"/>
    <property type="project" value="UniProtKB-KW"/>
</dbReference>
<dbReference type="RefSeq" id="WP_133236840.1">
    <property type="nucleotide sequence ID" value="NZ_SMRT01000036.1"/>
</dbReference>
<dbReference type="GO" id="GO:0006207">
    <property type="term" value="P:'de novo' pyrimidine nucleobase biosynthetic process"/>
    <property type="evidence" value="ECO:0007669"/>
    <property type="project" value="InterPro"/>
</dbReference>
<dbReference type="NCBIfam" id="TIGR03128">
    <property type="entry name" value="RuMP_HxlA"/>
    <property type="match status" value="1"/>
</dbReference>
<keyword evidence="7" id="KW-0119">Carbohydrate metabolism</keyword>
<reference evidence="9 10" key="1">
    <citation type="submission" date="2019-03" db="EMBL/GenBank/DDBJ databases">
        <title>This is whole genome sequence of Paenibacillus sp MS74 strain.</title>
        <authorList>
            <person name="Trinh H.N."/>
        </authorList>
    </citation>
    <scope>NUCLEOTIDE SEQUENCE [LARGE SCALE GENOMIC DNA]</scope>
    <source>
        <strain evidence="9 10">MS74</strain>
    </source>
</reference>
<dbReference type="GO" id="GO:0019647">
    <property type="term" value="P:formaldehyde assimilation via ribulose monophosphate cycle"/>
    <property type="evidence" value="ECO:0007669"/>
    <property type="project" value="UniProtKB-UniPathway"/>
</dbReference>
<dbReference type="InterPro" id="IPR013785">
    <property type="entry name" value="Aldolase_TIM"/>
</dbReference>
<evidence type="ECO:0000259" key="8">
    <source>
        <dbReference type="SMART" id="SM00934"/>
    </source>
</evidence>
<evidence type="ECO:0000256" key="1">
    <source>
        <dbReference type="ARBA" id="ARBA00000718"/>
    </source>
</evidence>
<dbReference type="UniPathway" id="UPA00294">
    <property type="reaction ID" value="UER00434"/>
</dbReference>
<organism evidence="9 10">
    <name type="scientific">Paenibacillus piri</name>
    <dbReference type="NCBI Taxonomy" id="2547395"/>
    <lineage>
        <taxon>Bacteria</taxon>
        <taxon>Bacillati</taxon>
        <taxon>Bacillota</taxon>
        <taxon>Bacilli</taxon>
        <taxon>Bacillales</taxon>
        <taxon>Paenibacillaceae</taxon>
        <taxon>Paenibacillus</taxon>
    </lineage>
</organism>
<name>A0A4R5K9W2_9BACL</name>
<dbReference type="EC" id="4.1.2.43" evidence="4"/>
<comment type="similarity">
    <text evidence="3">Belongs to the HPS/KGPDC family. HPS subfamily.</text>
</comment>
<evidence type="ECO:0000256" key="5">
    <source>
        <dbReference type="ARBA" id="ARBA00022563"/>
    </source>
</evidence>
<evidence type="ECO:0000256" key="6">
    <source>
        <dbReference type="ARBA" id="ARBA00023239"/>
    </source>
</evidence>